<dbReference type="RefSeq" id="WP_329500123.1">
    <property type="nucleotide sequence ID" value="NZ_CP108460.1"/>
</dbReference>
<name>A0ABZ1W342_9ACTN</name>
<keyword evidence="3" id="KW-1185">Reference proteome</keyword>
<sequence length="129" mass="13713">MSEEQIAALAEAALADLAARLAQRAFRPLPPRAGPGAPPAPDQGADHQETDLQGVDLQGDALARLHTLVHLRRAAERLTDQVARDAVEAGAGYPQLGEALEMSRQGARKRWPGLVPAAPSHPPTERSPR</sequence>
<feature type="region of interest" description="Disordered" evidence="1">
    <location>
        <begin position="26"/>
        <end position="52"/>
    </location>
</feature>
<gene>
    <name evidence="2" type="ORF">OG469_06825</name>
</gene>
<proteinExistence type="predicted"/>
<reference evidence="2 3" key="1">
    <citation type="submission" date="2022-10" db="EMBL/GenBank/DDBJ databases">
        <title>The complete genomes of actinobacterial strains from the NBC collection.</title>
        <authorList>
            <person name="Joergensen T.S."/>
            <person name="Alvarez Arevalo M."/>
            <person name="Sterndorff E.B."/>
            <person name="Faurdal D."/>
            <person name="Vuksanovic O."/>
            <person name="Mourched A.-S."/>
            <person name="Charusanti P."/>
            <person name="Shaw S."/>
            <person name="Blin K."/>
            <person name="Weber T."/>
        </authorList>
    </citation>
    <scope>NUCLEOTIDE SEQUENCE [LARGE SCALE GENOMIC DNA]</scope>
    <source>
        <strain evidence="2 3">NBC_01247</strain>
    </source>
</reference>
<evidence type="ECO:0000313" key="3">
    <source>
        <dbReference type="Proteomes" id="UP001432014"/>
    </source>
</evidence>
<evidence type="ECO:0000313" key="2">
    <source>
        <dbReference type="EMBL" id="WUS55253.1"/>
    </source>
</evidence>
<organism evidence="2 3">
    <name type="scientific">Kitasatospora herbaricolor</name>
    <dbReference type="NCBI Taxonomy" id="68217"/>
    <lineage>
        <taxon>Bacteria</taxon>
        <taxon>Bacillati</taxon>
        <taxon>Actinomycetota</taxon>
        <taxon>Actinomycetes</taxon>
        <taxon>Kitasatosporales</taxon>
        <taxon>Streptomycetaceae</taxon>
        <taxon>Kitasatospora</taxon>
    </lineage>
</organism>
<dbReference type="Proteomes" id="UP001432014">
    <property type="component" value="Chromosome"/>
</dbReference>
<feature type="region of interest" description="Disordered" evidence="1">
    <location>
        <begin position="92"/>
        <end position="129"/>
    </location>
</feature>
<dbReference type="EMBL" id="CP108482">
    <property type="protein sequence ID" value="WUS55253.1"/>
    <property type="molecule type" value="Genomic_DNA"/>
</dbReference>
<accession>A0ABZ1W342</accession>
<feature type="compositionally biased region" description="Pro residues" evidence="1">
    <location>
        <begin position="28"/>
        <end position="41"/>
    </location>
</feature>
<evidence type="ECO:0000256" key="1">
    <source>
        <dbReference type="SAM" id="MobiDB-lite"/>
    </source>
</evidence>
<protein>
    <submittedName>
        <fullName evidence="2">Uncharacterized protein</fullName>
    </submittedName>
</protein>